<dbReference type="HOGENOM" id="CLU_025996_24_0_7"/>
<dbReference type="OrthoDB" id="9815923at2"/>
<dbReference type="RefSeq" id="WP_015404592.1">
    <property type="nucleotide sequence ID" value="NC_020304.1"/>
</dbReference>
<evidence type="ECO:0000259" key="2">
    <source>
        <dbReference type="Pfam" id="PF00535"/>
    </source>
</evidence>
<dbReference type="CDD" id="cd06420">
    <property type="entry name" value="GT2_Chondriotin_Pol_N"/>
    <property type="match status" value="1"/>
</dbReference>
<dbReference type="STRING" id="1167006.UWK_02364"/>
<name>M1NH09_DESSD</name>
<reference evidence="5" key="1">
    <citation type="journal article" date="2013" name="Stand. Genomic Sci.">
        <title>Complete genome sequence of Desulfocapsa sulfexigens, a marine deltaproteobacterium specialized in disproportionating inorganic sulfur compounds.</title>
        <authorList>
            <person name="Finster K.W."/>
            <person name="Kjeldsen K.U."/>
            <person name="Kube M."/>
            <person name="Reinhardt R."/>
            <person name="Mussmann M."/>
            <person name="Amann R."/>
            <person name="Schreiber L."/>
        </authorList>
    </citation>
    <scope>NUCLEOTIDE SEQUENCE [LARGE SCALE GENOMIC DNA]</scope>
    <source>
        <strain evidence="5">DSM 10523 / SB164P1</strain>
    </source>
</reference>
<accession>M1NH09</accession>
<protein>
    <submittedName>
        <fullName evidence="4">Glycosyl transferase</fullName>
    </submittedName>
</protein>
<evidence type="ECO:0000259" key="3">
    <source>
        <dbReference type="Pfam" id="PF02709"/>
    </source>
</evidence>
<organism evidence="4 5">
    <name type="scientific">Desulfocapsa sulfexigens (strain DSM 10523 / SB164P1)</name>
    <dbReference type="NCBI Taxonomy" id="1167006"/>
    <lineage>
        <taxon>Bacteria</taxon>
        <taxon>Pseudomonadati</taxon>
        <taxon>Thermodesulfobacteriota</taxon>
        <taxon>Desulfobulbia</taxon>
        <taxon>Desulfobulbales</taxon>
        <taxon>Desulfocapsaceae</taxon>
        <taxon>Desulfocapsa</taxon>
    </lineage>
</organism>
<dbReference type="InterPro" id="IPR027791">
    <property type="entry name" value="Galactosyl_T_C"/>
</dbReference>
<dbReference type="InterPro" id="IPR050834">
    <property type="entry name" value="Glycosyltransf_2"/>
</dbReference>
<evidence type="ECO:0000313" key="4">
    <source>
        <dbReference type="EMBL" id="AGF78904.1"/>
    </source>
</evidence>
<dbReference type="Pfam" id="PF00535">
    <property type="entry name" value="Glycos_transf_2"/>
    <property type="match status" value="1"/>
</dbReference>
<gene>
    <name evidence="4" type="ordered locus">UWK_02364</name>
</gene>
<dbReference type="SUPFAM" id="SSF53448">
    <property type="entry name" value="Nucleotide-diphospho-sugar transferases"/>
    <property type="match status" value="1"/>
</dbReference>
<dbReference type="eggNOG" id="COG1215">
    <property type="taxonomic scope" value="Bacteria"/>
</dbReference>
<evidence type="ECO:0000313" key="5">
    <source>
        <dbReference type="Proteomes" id="UP000011721"/>
    </source>
</evidence>
<proteinExistence type="predicted"/>
<dbReference type="Pfam" id="PF02709">
    <property type="entry name" value="Glyco_transf_7C"/>
    <property type="match status" value="1"/>
</dbReference>
<keyword evidence="1 4" id="KW-0808">Transferase</keyword>
<keyword evidence="5" id="KW-1185">Reference proteome</keyword>
<dbReference type="InterPro" id="IPR029044">
    <property type="entry name" value="Nucleotide-diphossugar_trans"/>
</dbReference>
<feature type="domain" description="Glycosyltransferase 2-like" evidence="2">
    <location>
        <begin position="5"/>
        <end position="134"/>
    </location>
</feature>
<dbReference type="EMBL" id="CP003985">
    <property type="protein sequence ID" value="AGF78904.1"/>
    <property type="molecule type" value="Genomic_DNA"/>
</dbReference>
<dbReference type="Proteomes" id="UP000011721">
    <property type="component" value="Chromosome"/>
</dbReference>
<feature type="domain" description="Galactosyltransferase C-terminal" evidence="3">
    <location>
        <begin position="169"/>
        <end position="228"/>
    </location>
</feature>
<dbReference type="PANTHER" id="PTHR43685:SF2">
    <property type="entry name" value="GLYCOSYLTRANSFERASE 2-LIKE DOMAIN-CONTAINING PROTEIN"/>
    <property type="match status" value="1"/>
</dbReference>
<dbReference type="KEGG" id="dsf:UWK_02364"/>
<sequence>MQIALIITTYNNTDTLRLTLQTALNQVVPPSEIIVADDGSTTETAELVKEMREETDIPVYHCWQEDRGFRPARCRNMAMARSMADYCILVDGDIMLDEHFVEDHLYYATPGYFVQGSRVILSQKTTEKIVASGDIRVSVFGDSIGNRKNCIRSRFLSRVLSFKNSRLGGIKTCNFAFWKKDAVTVNGFNEEFVGWGHEDTEFAARLLNIGIRRQNVKFNALAYHLYHKSQSRDFLSQNNDLLSDTLRMKKNWCENGLDKHIGNCEACS</sequence>
<evidence type="ECO:0000256" key="1">
    <source>
        <dbReference type="ARBA" id="ARBA00022679"/>
    </source>
</evidence>
<dbReference type="PANTHER" id="PTHR43685">
    <property type="entry name" value="GLYCOSYLTRANSFERASE"/>
    <property type="match status" value="1"/>
</dbReference>
<dbReference type="InterPro" id="IPR001173">
    <property type="entry name" value="Glyco_trans_2-like"/>
</dbReference>
<dbReference type="Gene3D" id="3.90.550.10">
    <property type="entry name" value="Spore Coat Polysaccharide Biosynthesis Protein SpsA, Chain A"/>
    <property type="match status" value="1"/>
</dbReference>
<dbReference type="AlphaFoldDB" id="M1NH09"/>
<dbReference type="GO" id="GO:0016740">
    <property type="term" value="F:transferase activity"/>
    <property type="evidence" value="ECO:0007669"/>
    <property type="project" value="UniProtKB-KW"/>
</dbReference>